<evidence type="ECO:0000313" key="2">
    <source>
        <dbReference type="Proteomes" id="UP000251402"/>
    </source>
</evidence>
<accession>A0A5C1I1V2</accession>
<proteinExistence type="predicted"/>
<name>A0A5C1I1V2_9SPHI</name>
<gene>
    <name evidence="1" type="ORF">DEO27_020060</name>
</gene>
<protein>
    <submittedName>
        <fullName evidence="1">Uncharacterized protein</fullName>
    </submittedName>
</protein>
<sequence>MLNVIFVSDDKDADIGTNCALSHNHLTNEVDLQGNNVVLLNGDLCTSAEVEKTIGTFNGGKFILAAFSHGCEDALTSTADGSGYVHGGNSYYFGSSLVYTNCCYSGIKLKDSLIAEGCLGYVGYNDEVRLPRNPDDDVLFIACENSGLIHFLTTGDPLTASVEAMKTKYREQARSFLDQKMNVAAAFLLRNLNCLTFHESGTLTRDTLEN</sequence>
<organism evidence="1 2">
    <name type="scientific">Mucilaginibacter rubeus</name>
    <dbReference type="NCBI Taxonomy" id="2027860"/>
    <lineage>
        <taxon>Bacteria</taxon>
        <taxon>Pseudomonadati</taxon>
        <taxon>Bacteroidota</taxon>
        <taxon>Sphingobacteriia</taxon>
        <taxon>Sphingobacteriales</taxon>
        <taxon>Sphingobacteriaceae</taxon>
        <taxon>Mucilaginibacter</taxon>
    </lineage>
</organism>
<dbReference type="RefSeq" id="WP_112575594.1">
    <property type="nucleotide sequence ID" value="NZ_CP043450.1"/>
</dbReference>
<dbReference type="KEGG" id="mrub:DEO27_020060"/>
<keyword evidence="2" id="KW-1185">Reference proteome</keyword>
<reference evidence="1" key="1">
    <citation type="submission" date="2019-08" db="EMBL/GenBank/DDBJ databases">
        <title>Comparative genome analysis confer to the adaptation heavy metal polluted environment.</title>
        <authorList>
            <person name="Li Y."/>
        </authorList>
    </citation>
    <scope>NUCLEOTIDE SEQUENCE [LARGE SCALE GENOMIC DNA]</scope>
    <source>
        <strain evidence="1">P1</strain>
    </source>
</reference>
<dbReference type="Proteomes" id="UP000251402">
    <property type="component" value="Chromosome"/>
</dbReference>
<evidence type="ECO:0000313" key="1">
    <source>
        <dbReference type="EMBL" id="QEM12217.1"/>
    </source>
</evidence>
<dbReference type="EMBL" id="CP043450">
    <property type="protein sequence ID" value="QEM12217.1"/>
    <property type="molecule type" value="Genomic_DNA"/>
</dbReference>
<dbReference type="AlphaFoldDB" id="A0A5C1I1V2"/>